<dbReference type="InterPro" id="IPR037136">
    <property type="entry name" value="RNA3'_phos_cyclase_dom_sf"/>
</dbReference>
<dbReference type="InterPro" id="IPR013792">
    <property type="entry name" value="RNA3'P_cycl/enolpyr_Trfase_a/b"/>
</dbReference>
<dbReference type="InterPro" id="IPR016443">
    <property type="entry name" value="RNA3'_term_phos_cyc_type_2"/>
</dbReference>
<dbReference type="InterPro" id="IPR000228">
    <property type="entry name" value="RNA3'_term_phos_cyc"/>
</dbReference>
<feature type="region of interest" description="Disordered" evidence="1">
    <location>
        <begin position="268"/>
        <end position="294"/>
    </location>
</feature>
<gene>
    <name evidence="3" type="ORF">DUNSADRAFT_18390</name>
</gene>
<dbReference type="Proteomes" id="UP000815325">
    <property type="component" value="Unassembled WGS sequence"/>
</dbReference>
<reference evidence="3" key="1">
    <citation type="submission" date="2017-08" db="EMBL/GenBank/DDBJ databases">
        <authorList>
            <person name="Polle J.E."/>
            <person name="Barry K."/>
            <person name="Cushman J."/>
            <person name="Schmutz J."/>
            <person name="Tran D."/>
            <person name="Hathwaick L.T."/>
            <person name="Yim W.C."/>
            <person name="Jenkins J."/>
            <person name="Mckie-Krisberg Z.M."/>
            <person name="Prochnik S."/>
            <person name="Lindquist E."/>
            <person name="Dockter R.B."/>
            <person name="Adam C."/>
            <person name="Molina H."/>
            <person name="Bunkerborg J."/>
            <person name="Jin E."/>
            <person name="Buchheim M."/>
            <person name="Magnuson J."/>
        </authorList>
    </citation>
    <scope>NUCLEOTIDE SEQUENCE</scope>
    <source>
        <strain evidence="3">CCAP 19/18</strain>
    </source>
</reference>
<comment type="caution">
    <text evidence="3">The sequence shown here is derived from an EMBL/GenBank/DDBJ whole genome shotgun (WGS) entry which is preliminary data.</text>
</comment>
<dbReference type="Gene3D" id="3.65.10.20">
    <property type="entry name" value="RNA 3'-terminal phosphate cyclase domain"/>
    <property type="match status" value="1"/>
</dbReference>
<dbReference type="PROSITE" id="PS01287">
    <property type="entry name" value="RTC"/>
    <property type="match status" value="1"/>
</dbReference>
<dbReference type="SUPFAM" id="SSF55205">
    <property type="entry name" value="EPT/RTPC-like"/>
    <property type="match status" value="1"/>
</dbReference>
<name>A0ABQ7G049_DUNSA</name>
<dbReference type="InterPro" id="IPR023797">
    <property type="entry name" value="RNA3'_phos_cyclase_dom"/>
</dbReference>
<dbReference type="EMBL" id="MU070384">
    <property type="protein sequence ID" value="KAF5827984.1"/>
    <property type="molecule type" value="Genomic_DNA"/>
</dbReference>
<feature type="compositionally biased region" description="Basic and acidic residues" evidence="1">
    <location>
        <begin position="280"/>
        <end position="294"/>
    </location>
</feature>
<sequence length="294" mass="31426">MGLLKFKGSNSFRLRLLLSTLSGKSIRIDDIRLNDTSPGLRDFEASFLRLMEKLTNGCVVEINETGTSLKYKPGVIVGGPGLFHDCGLSRSVGWFLEPLITLALFGKKPLSITLKGITNDHLDPSIDVIRTVTLPLLKRLGVEDDGLELKVFRRGARPMGGGEVMLKVPIMKQLPPVNLVDEGMVKRIRGVAYSMKVSPQSTNRMVDGARGLLNNYLADVFVFTDASSGASSGNSPGFGVTLVAETTSGCLLSAEACAKHDHARSAQGASSAAFEEGSMDAEHAGEHGRACAHV</sequence>
<keyword evidence="4" id="KW-1185">Reference proteome</keyword>
<evidence type="ECO:0000313" key="3">
    <source>
        <dbReference type="EMBL" id="KAF5827984.1"/>
    </source>
</evidence>
<evidence type="ECO:0000259" key="2">
    <source>
        <dbReference type="Pfam" id="PF01137"/>
    </source>
</evidence>
<dbReference type="PANTHER" id="PTHR11096:SF1">
    <property type="entry name" value="RNA 3'-TERMINAL PHOSPHATE CYCLASE-LIKE PROTEIN"/>
    <property type="match status" value="1"/>
</dbReference>
<dbReference type="NCBIfam" id="TIGR03400">
    <property type="entry name" value="18S_RNA_Rcl1p"/>
    <property type="match status" value="1"/>
</dbReference>
<feature type="domain" description="RNA 3'-terminal phosphate cyclase" evidence="2">
    <location>
        <begin position="5"/>
        <end position="217"/>
    </location>
</feature>
<proteinExistence type="predicted"/>
<dbReference type="PANTHER" id="PTHR11096">
    <property type="entry name" value="RNA 3' TERMINAL PHOSPHATE CYCLASE"/>
    <property type="match status" value="1"/>
</dbReference>
<dbReference type="InterPro" id="IPR020719">
    <property type="entry name" value="RNA3'_term_phos_cycl-like_CS"/>
</dbReference>
<dbReference type="Pfam" id="PF01137">
    <property type="entry name" value="RTC"/>
    <property type="match status" value="1"/>
</dbReference>
<evidence type="ECO:0000256" key="1">
    <source>
        <dbReference type="SAM" id="MobiDB-lite"/>
    </source>
</evidence>
<organism evidence="3 4">
    <name type="scientific">Dunaliella salina</name>
    <name type="common">Green alga</name>
    <name type="synonym">Protococcus salinus</name>
    <dbReference type="NCBI Taxonomy" id="3046"/>
    <lineage>
        <taxon>Eukaryota</taxon>
        <taxon>Viridiplantae</taxon>
        <taxon>Chlorophyta</taxon>
        <taxon>core chlorophytes</taxon>
        <taxon>Chlorophyceae</taxon>
        <taxon>CS clade</taxon>
        <taxon>Chlamydomonadales</taxon>
        <taxon>Dunaliellaceae</taxon>
        <taxon>Dunaliella</taxon>
    </lineage>
</organism>
<protein>
    <submittedName>
        <fullName evidence="3">Phosphate cyclase</fullName>
    </submittedName>
</protein>
<accession>A0ABQ7G049</accession>
<evidence type="ECO:0000313" key="4">
    <source>
        <dbReference type="Proteomes" id="UP000815325"/>
    </source>
</evidence>